<dbReference type="NCBIfam" id="TIGR01439">
    <property type="entry name" value="lp_hng_hel_AbrB"/>
    <property type="match status" value="1"/>
</dbReference>
<dbReference type="InterPro" id="IPR007159">
    <property type="entry name" value="SpoVT-AbrB_dom"/>
</dbReference>
<evidence type="ECO:0000313" key="3">
    <source>
        <dbReference type="Proteomes" id="UP000254134"/>
    </source>
</evidence>
<dbReference type="InterPro" id="IPR037914">
    <property type="entry name" value="SpoVT-AbrB_sf"/>
</dbReference>
<dbReference type="Gene3D" id="2.10.260.10">
    <property type="match status" value="1"/>
</dbReference>
<dbReference type="SMART" id="SM00966">
    <property type="entry name" value="SpoVT_AbrB"/>
    <property type="match status" value="1"/>
</dbReference>
<evidence type="ECO:0000259" key="1">
    <source>
        <dbReference type="SMART" id="SM00966"/>
    </source>
</evidence>
<dbReference type="Proteomes" id="UP000254134">
    <property type="component" value="Unassembled WGS sequence"/>
</dbReference>
<evidence type="ECO:0000313" key="2">
    <source>
        <dbReference type="EMBL" id="RDI75445.1"/>
    </source>
</evidence>
<feature type="domain" description="SpoVT-AbrB" evidence="1">
    <location>
        <begin position="14"/>
        <end position="60"/>
    </location>
</feature>
<accession>A0A7M2YZ66</accession>
<dbReference type="Pfam" id="PF04014">
    <property type="entry name" value="MazE_antitoxin"/>
    <property type="match status" value="1"/>
</dbReference>
<dbReference type="SUPFAM" id="SSF89447">
    <property type="entry name" value="AbrB/MazE/MraZ-like"/>
    <property type="match status" value="1"/>
</dbReference>
<reference evidence="2 3" key="1">
    <citation type="submission" date="2018-07" db="EMBL/GenBank/DDBJ databases">
        <title>High-quality-draft genome sequence of Gaiella occulta.</title>
        <authorList>
            <person name="Severino R."/>
            <person name="Froufe H.J.C."/>
            <person name="Rainey F.A."/>
            <person name="Barroso C."/>
            <person name="Albuquerque L."/>
            <person name="Lobo-Da-Cunha A."/>
            <person name="Da Costa M.S."/>
            <person name="Egas C."/>
        </authorList>
    </citation>
    <scope>NUCLEOTIDE SEQUENCE [LARGE SCALE GENOMIC DNA]</scope>
    <source>
        <strain evidence="2 3">F2-233</strain>
    </source>
</reference>
<sequence length="89" mass="9770">MAKRVKITRRRGFTRLSSKRQVTIPLQALEATGLGPGDELKVEVDPAGRIVLSPAARMTDRRQAIERTSGSLAGVYAPGGLERLRDGWR</sequence>
<comment type="caution">
    <text evidence="2">The sequence shown here is derived from an EMBL/GenBank/DDBJ whole genome shotgun (WGS) entry which is preliminary data.</text>
</comment>
<name>A0A7M2YZ66_9ACTN</name>
<gene>
    <name evidence="2" type="ORF">Gocc_1243</name>
</gene>
<dbReference type="RefSeq" id="WP_181813421.1">
    <property type="nucleotide sequence ID" value="NZ_QQZY01000002.1"/>
</dbReference>
<proteinExistence type="predicted"/>
<dbReference type="AlphaFoldDB" id="A0A7M2YZ66"/>
<dbReference type="GO" id="GO:0003677">
    <property type="term" value="F:DNA binding"/>
    <property type="evidence" value="ECO:0007669"/>
    <property type="project" value="InterPro"/>
</dbReference>
<reference evidence="3" key="2">
    <citation type="journal article" date="2019" name="MicrobiologyOpen">
        <title>High-quality draft genome sequence of Gaiella occulta isolated from a 150 meter deep mineral water borehole and comparison with the genome sequences of other deep-branching lineages of the phylum Actinobacteria.</title>
        <authorList>
            <person name="Severino R."/>
            <person name="Froufe H.J.C."/>
            <person name="Barroso C."/>
            <person name="Albuquerque L."/>
            <person name="Lobo-da-Cunha A."/>
            <person name="da Costa M.S."/>
            <person name="Egas C."/>
        </authorList>
    </citation>
    <scope>NUCLEOTIDE SEQUENCE [LARGE SCALE GENOMIC DNA]</scope>
    <source>
        <strain evidence="3">F2-233</strain>
    </source>
</reference>
<keyword evidence="3" id="KW-1185">Reference proteome</keyword>
<organism evidence="2 3">
    <name type="scientific">Gaiella occulta</name>
    <dbReference type="NCBI Taxonomy" id="1002870"/>
    <lineage>
        <taxon>Bacteria</taxon>
        <taxon>Bacillati</taxon>
        <taxon>Actinomycetota</taxon>
        <taxon>Thermoleophilia</taxon>
        <taxon>Gaiellales</taxon>
        <taxon>Gaiellaceae</taxon>
        <taxon>Gaiella</taxon>
    </lineage>
</organism>
<dbReference type="EMBL" id="QQZY01000002">
    <property type="protein sequence ID" value="RDI75445.1"/>
    <property type="molecule type" value="Genomic_DNA"/>
</dbReference>
<protein>
    <submittedName>
        <fullName evidence="2">Transcriptional regulator, AbrB family</fullName>
    </submittedName>
</protein>